<keyword evidence="6 7" id="KW-0472">Membrane</keyword>
<protein>
    <submittedName>
        <fullName evidence="8">p3 protein</fullName>
    </submittedName>
</protein>
<keyword evidence="5 7" id="KW-1133">Transmembrane helix</keyword>
<keyword evidence="4" id="KW-0813">Transport</keyword>
<reference evidence="8" key="1">
    <citation type="submission" date="2014-11" db="EMBL/GenBank/DDBJ databases">
        <authorList>
            <person name="Geib S."/>
        </authorList>
    </citation>
    <scope>NUCLEOTIDE SEQUENCE</scope>
</reference>
<dbReference type="InterPro" id="IPR038770">
    <property type="entry name" value="Na+/solute_symporter_sf"/>
</dbReference>
<feature type="transmembrane region" description="Helical" evidence="7">
    <location>
        <begin position="360"/>
        <end position="383"/>
    </location>
</feature>
<comment type="subcellular location">
    <subcellularLocation>
        <location evidence="1">Membrane</location>
        <topology evidence="1">Multi-pass membrane protein</topology>
    </subcellularLocation>
</comment>
<reference evidence="8" key="2">
    <citation type="journal article" date="2015" name="Gigascience">
        <title>Reconstructing a comprehensive transcriptome assembly of a white-pupal translocated strain of the pest fruit fly Bactrocera cucurbitae.</title>
        <authorList>
            <person name="Sim S.B."/>
            <person name="Calla B."/>
            <person name="Hall B."/>
            <person name="DeRego T."/>
            <person name="Geib S.M."/>
        </authorList>
    </citation>
    <scope>NUCLEOTIDE SEQUENCE</scope>
</reference>
<evidence type="ECO:0000256" key="5">
    <source>
        <dbReference type="ARBA" id="ARBA00022989"/>
    </source>
</evidence>
<evidence type="ECO:0000256" key="4">
    <source>
        <dbReference type="ARBA" id="ARBA00022847"/>
    </source>
</evidence>
<feature type="transmembrane region" description="Helical" evidence="7">
    <location>
        <begin position="265"/>
        <end position="287"/>
    </location>
</feature>
<sequence length="489" mass="54300">ECSFRSENNMKQDVNFNSTALIFMVIICLTIPKCYNSEVQGQYGQIAGAWNITYKSGDNEQLLTISKEIQYVDLVIYDVDLSSGKDFYFEVHADNPKLASIEKRIERSELTGTPASWQGAVPVQTHHFGFTNIYVTLHTSDGANVERSPSDLTLIIARRERLDEKIFTYTASALLLLMFLNLGGVLDLQRLKEIVLRPIAVSIGFATSYILMPLIALALGYCFLSQYQELKLALFFTALSPSGGLANICAIFLKGNVNLSIATTTINSLMSLAIFPLWILILTQTIFTNTELDVPFLDLAGSALALVCAIALGMLLRFFLPKTTSLIFRFLKPFCACLSLCLIGMTVGINAFAFKELTGMIFLAALFLPILGYLLSYGISILLRCTAADALTISIETSVLNMTVPIMLLQHCFDEVRADLTLIVPITAALISLVMMIVIYTIRRMFGLNKNLDGDAFVSQVELISFEDYNKEEEVTIGHITFRNRKSVF</sequence>
<keyword evidence="4" id="KW-0769">Symport</keyword>
<evidence type="ECO:0000256" key="3">
    <source>
        <dbReference type="ARBA" id="ARBA00022692"/>
    </source>
</evidence>
<feature type="transmembrane region" description="Helical" evidence="7">
    <location>
        <begin position="331"/>
        <end position="354"/>
    </location>
</feature>
<accession>A0A0A1WIV4</accession>
<organism evidence="8">
    <name type="scientific">Zeugodacus cucurbitae</name>
    <name type="common">Melon fruit fly</name>
    <name type="synonym">Bactrocera cucurbitae</name>
    <dbReference type="NCBI Taxonomy" id="28588"/>
    <lineage>
        <taxon>Eukaryota</taxon>
        <taxon>Metazoa</taxon>
        <taxon>Ecdysozoa</taxon>
        <taxon>Arthropoda</taxon>
        <taxon>Hexapoda</taxon>
        <taxon>Insecta</taxon>
        <taxon>Pterygota</taxon>
        <taxon>Neoptera</taxon>
        <taxon>Endopterygota</taxon>
        <taxon>Diptera</taxon>
        <taxon>Brachycera</taxon>
        <taxon>Muscomorpha</taxon>
        <taxon>Tephritoidea</taxon>
        <taxon>Tephritidae</taxon>
        <taxon>Zeugodacus</taxon>
        <taxon>Zeugodacus</taxon>
    </lineage>
</organism>
<dbReference type="Pfam" id="PF01758">
    <property type="entry name" value="SBF"/>
    <property type="match status" value="1"/>
</dbReference>
<evidence type="ECO:0000256" key="2">
    <source>
        <dbReference type="ARBA" id="ARBA00006528"/>
    </source>
</evidence>
<name>A0A0A1WIV4_ZEUCU</name>
<evidence type="ECO:0000256" key="7">
    <source>
        <dbReference type="SAM" id="Phobius"/>
    </source>
</evidence>
<dbReference type="PANTHER" id="PTHR10361">
    <property type="entry name" value="SODIUM-BILE ACID COTRANSPORTER"/>
    <property type="match status" value="1"/>
</dbReference>
<dbReference type="InterPro" id="IPR004710">
    <property type="entry name" value="Bilac:Na_transpt"/>
</dbReference>
<proteinExistence type="inferred from homology"/>
<dbReference type="GO" id="GO:0015293">
    <property type="term" value="F:symporter activity"/>
    <property type="evidence" value="ECO:0007669"/>
    <property type="project" value="UniProtKB-KW"/>
</dbReference>
<dbReference type="InterPro" id="IPR002657">
    <property type="entry name" value="BilAc:Na_symport/Acr3"/>
</dbReference>
<gene>
    <name evidence="8" type="primary">Slc10a3</name>
    <name evidence="8" type="ORF">g.6119</name>
</gene>
<feature type="transmembrane region" description="Helical" evidence="7">
    <location>
        <begin position="198"/>
        <end position="221"/>
    </location>
</feature>
<dbReference type="AlphaFoldDB" id="A0A0A1WIV4"/>
<feature type="transmembrane region" description="Helical" evidence="7">
    <location>
        <begin position="166"/>
        <end position="186"/>
    </location>
</feature>
<dbReference type="Gene3D" id="1.20.1530.20">
    <property type="match status" value="1"/>
</dbReference>
<comment type="similarity">
    <text evidence="2">Belongs to the bile acid:sodium symporter (BASS) (TC 2.A.28) family.</text>
</comment>
<feature type="transmembrane region" description="Helical" evidence="7">
    <location>
        <begin position="390"/>
        <end position="410"/>
    </location>
</feature>
<evidence type="ECO:0000313" key="8">
    <source>
        <dbReference type="EMBL" id="JAC98454.1"/>
    </source>
</evidence>
<feature type="transmembrane region" description="Helical" evidence="7">
    <location>
        <begin position="422"/>
        <end position="442"/>
    </location>
</feature>
<evidence type="ECO:0000256" key="6">
    <source>
        <dbReference type="ARBA" id="ARBA00023136"/>
    </source>
</evidence>
<keyword evidence="3 7" id="KW-0812">Transmembrane</keyword>
<dbReference type="EMBL" id="GBXI01015837">
    <property type="protein sequence ID" value="JAC98454.1"/>
    <property type="molecule type" value="Transcribed_RNA"/>
</dbReference>
<dbReference type="PANTHER" id="PTHR10361:SF28">
    <property type="entry name" value="P3 PROTEIN-RELATED"/>
    <property type="match status" value="1"/>
</dbReference>
<dbReference type="GO" id="GO:0016020">
    <property type="term" value="C:membrane"/>
    <property type="evidence" value="ECO:0007669"/>
    <property type="project" value="UniProtKB-SubCell"/>
</dbReference>
<feature type="transmembrane region" description="Helical" evidence="7">
    <location>
        <begin position="299"/>
        <end position="319"/>
    </location>
</feature>
<feature type="non-terminal residue" evidence="8">
    <location>
        <position position="1"/>
    </location>
</feature>
<evidence type="ECO:0000256" key="1">
    <source>
        <dbReference type="ARBA" id="ARBA00004141"/>
    </source>
</evidence>
<feature type="transmembrane region" description="Helical" evidence="7">
    <location>
        <begin position="233"/>
        <end position="253"/>
    </location>
</feature>